<feature type="region of interest" description="Disordered" evidence="1">
    <location>
        <begin position="1"/>
        <end position="82"/>
    </location>
</feature>
<name>A0A6A4GDM3_9AGAR</name>
<protein>
    <submittedName>
        <fullName evidence="2">Uncharacterized protein</fullName>
    </submittedName>
</protein>
<feature type="compositionally biased region" description="Basic and acidic residues" evidence="1">
    <location>
        <begin position="32"/>
        <end position="42"/>
    </location>
</feature>
<organism evidence="2 3">
    <name type="scientific">Gymnopus androsaceus JB14</name>
    <dbReference type="NCBI Taxonomy" id="1447944"/>
    <lineage>
        <taxon>Eukaryota</taxon>
        <taxon>Fungi</taxon>
        <taxon>Dikarya</taxon>
        <taxon>Basidiomycota</taxon>
        <taxon>Agaricomycotina</taxon>
        <taxon>Agaricomycetes</taxon>
        <taxon>Agaricomycetidae</taxon>
        <taxon>Agaricales</taxon>
        <taxon>Marasmiineae</taxon>
        <taxon>Omphalotaceae</taxon>
        <taxon>Gymnopus</taxon>
    </lineage>
</organism>
<sequence length="157" mass="17519">MSSPQPPRRSLRLKRKLEIESPSKASKHMKRPDRPKASEHLPSKRTAPKSNDSQSRRIPSSRLISPSNSGPSNESGASNAGLCRCTSHDRQEALIEACNRLAILCEQEDLDWSLLFAMQGLYRPLKRRVEAWEVEPTPSSIVGGQVVFEGDRDGRSD</sequence>
<evidence type="ECO:0000256" key="1">
    <source>
        <dbReference type="SAM" id="MobiDB-lite"/>
    </source>
</evidence>
<dbReference type="EMBL" id="ML770375">
    <property type="protein sequence ID" value="KAE9383652.1"/>
    <property type="molecule type" value="Genomic_DNA"/>
</dbReference>
<proteinExistence type="predicted"/>
<evidence type="ECO:0000313" key="3">
    <source>
        <dbReference type="Proteomes" id="UP000799118"/>
    </source>
</evidence>
<dbReference type="OrthoDB" id="3103511at2759"/>
<evidence type="ECO:0000313" key="2">
    <source>
        <dbReference type="EMBL" id="KAE9383652.1"/>
    </source>
</evidence>
<accession>A0A6A4GDM3</accession>
<feature type="compositionally biased region" description="Low complexity" evidence="1">
    <location>
        <begin position="56"/>
        <end position="81"/>
    </location>
</feature>
<keyword evidence="3" id="KW-1185">Reference proteome</keyword>
<gene>
    <name evidence="2" type="ORF">BT96DRAFT_1008925</name>
</gene>
<dbReference type="Proteomes" id="UP000799118">
    <property type="component" value="Unassembled WGS sequence"/>
</dbReference>
<reference evidence="2" key="1">
    <citation type="journal article" date="2019" name="Environ. Microbiol.">
        <title>Fungal ecological strategies reflected in gene transcription - a case study of two litter decomposers.</title>
        <authorList>
            <person name="Barbi F."/>
            <person name="Kohler A."/>
            <person name="Barry K."/>
            <person name="Baskaran P."/>
            <person name="Daum C."/>
            <person name="Fauchery L."/>
            <person name="Ihrmark K."/>
            <person name="Kuo A."/>
            <person name="LaButti K."/>
            <person name="Lipzen A."/>
            <person name="Morin E."/>
            <person name="Grigoriev I.V."/>
            <person name="Henrissat B."/>
            <person name="Lindahl B."/>
            <person name="Martin F."/>
        </authorList>
    </citation>
    <scope>NUCLEOTIDE SEQUENCE</scope>
    <source>
        <strain evidence="2">JB14</strain>
    </source>
</reference>
<dbReference type="AlphaFoldDB" id="A0A6A4GDM3"/>